<accession>A0A2G9PBU3</accession>
<dbReference type="GO" id="GO:1990573">
    <property type="term" value="P:potassium ion import across plasma membrane"/>
    <property type="evidence" value="ECO:0007669"/>
    <property type="project" value="TreeGrafter"/>
</dbReference>
<dbReference type="GO" id="GO:0006884">
    <property type="term" value="P:cell volume homeostasis"/>
    <property type="evidence" value="ECO:0007669"/>
    <property type="project" value="TreeGrafter"/>
</dbReference>
<gene>
    <name evidence="8" type="ORF">AB205_0156110</name>
</gene>
<feature type="transmembrane region" description="Helical" evidence="6">
    <location>
        <begin position="212"/>
        <end position="233"/>
    </location>
</feature>
<keyword evidence="4 6" id="KW-0472">Membrane</keyword>
<dbReference type="PANTHER" id="PTHR11827:SF66">
    <property type="entry name" value="SOLUTE CARRIER FAMILY 12 MEMBER 6"/>
    <property type="match status" value="1"/>
</dbReference>
<dbReference type="Gene3D" id="1.20.1740.10">
    <property type="entry name" value="Amino acid/polyamine transporter I"/>
    <property type="match status" value="1"/>
</dbReference>
<evidence type="ECO:0000256" key="2">
    <source>
        <dbReference type="ARBA" id="ARBA00022692"/>
    </source>
</evidence>
<dbReference type="GO" id="GO:0005886">
    <property type="term" value="C:plasma membrane"/>
    <property type="evidence" value="ECO:0007669"/>
    <property type="project" value="TreeGrafter"/>
</dbReference>
<protein>
    <recommendedName>
        <fullName evidence="7">Amino acid permease/ SLC12A domain-containing protein</fullName>
    </recommendedName>
</protein>
<dbReference type="EMBL" id="KV922555">
    <property type="protein sequence ID" value="PIO00792.1"/>
    <property type="molecule type" value="Genomic_DNA"/>
</dbReference>
<evidence type="ECO:0000259" key="7">
    <source>
        <dbReference type="Pfam" id="PF00324"/>
    </source>
</evidence>
<evidence type="ECO:0000256" key="6">
    <source>
        <dbReference type="SAM" id="Phobius"/>
    </source>
</evidence>
<comment type="subcellular location">
    <subcellularLocation>
        <location evidence="1">Membrane</location>
        <topology evidence="1">Multi-pass membrane protein</topology>
    </subcellularLocation>
</comment>
<dbReference type="GO" id="GO:0055075">
    <property type="term" value="P:potassium ion homeostasis"/>
    <property type="evidence" value="ECO:0007669"/>
    <property type="project" value="TreeGrafter"/>
</dbReference>
<dbReference type="AlphaFoldDB" id="A0A2G9PBU3"/>
<evidence type="ECO:0000256" key="1">
    <source>
        <dbReference type="ARBA" id="ARBA00004141"/>
    </source>
</evidence>
<dbReference type="PANTHER" id="PTHR11827">
    <property type="entry name" value="SOLUTE CARRIER FAMILY 12, CATION COTRANSPORTERS"/>
    <property type="match status" value="1"/>
</dbReference>
<dbReference type="GO" id="GO:0015379">
    <property type="term" value="F:potassium:chloride symporter activity"/>
    <property type="evidence" value="ECO:0007669"/>
    <property type="project" value="TreeGrafter"/>
</dbReference>
<keyword evidence="9" id="KW-1185">Reference proteome</keyword>
<evidence type="ECO:0000313" key="8">
    <source>
        <dbReference type="EMBL" id="PIO00792.1"/>
    </source>
</evidence>
<dbReference type="GO" id="GO:0055064">
    <property type="term" value="P:chloride ion homeostasis"/>
    <property type="evidence" value="ECO:0007669"/>
    <property type="project" value="TreeGrafter"/>
</dbReference>
<feature type="region of interest" description="Disordered" evidence="5">
    <location>
        <begin position="24"/>
        <end position="47"/>
    </location>
</feature>
<proteinExistence type="predicted"/>
<feature type="transmembrane region" description="Helical" evidence="6">
    <location>
        <begin position="126"/>
        <end position="146"/>
    </location>
</feature>
<dbReference type="GO" id="GO:0045202">
    <property type="term" value="C:synapse"/>
    <property type="evidence" value="ECO:0007669"/>
    <property type="project" value="GOC"/>
</dbReference>
<organism evidence="8 9">
    <name type="scientific">Aquarana catesbeiana</name>
    <name type="common">American bullfrog</name>
    <name type="synonym">Rana catesbeiana</name>
    <dbReference type="NCBI Taxonomy" id="8400"/>
    <lineage>
        <taxon>Eukaryota</taxon>
        <taxon>Metazoa</taxon>
        <taxon>Chordata</taxon>
        <taxon>Craniata</taxon>
        <taxon>Vertebrata</taxon>
        <taxon>Euteleostomi</taxon>
        <taxon>Amphibia</taxon>
        <taxon>Batrachia</taxon>
        <taxon>Anura</taxon>
        <taxon>Neobatrachia</taxon>
        <taxon>Ranoidea</taxon>
        <taxon>Ranidae</taxon>
        <taxon>Aquarana</taxon>
    </lineage>
</organism>
<feature type="transmembrane region" description="Helical" evidence="6">
    <location>
        <begin position="181"/>
        <end position="200"/>
    </location>
</feature>
<dbReference type="Proteomes" id="UP000228934">
    <property type="component" value="Unassembled WGS sequence"/>
</dbReference>
<evidence type="ECO:0000313" key="9">
    <source>
        <dbReference type="Proteomes" id="UP000228934"/>
    </source>
</evidence>
<keyword evidence="3 6" id="KW-1133">Transmembrane helix</keyword>
<reference evidence="9" key="1">
    <citation type="journal article" date="2017" name="Nat. Commun.">
        <title>The North American bullfrog draft genome provides insight into hormonal regulation of long noncoding RNA.</title>
        <authorList>
            <person name="Hammond S.A."/>
            <person name="Warren R.L."/>
            <person name="Vandervalk B.P."/>
            <person name="Kucuk E."/>
            <person name="Khan H."/>
            <person name="Gibb E.A."/>
            <person name="Pandoh P."/>
            <person name="Kirk H."/>
            <person name="Zhao Y."/>
            <person name="Jones M."/>
            <person name="Mungall A.J."/>
            <person name="Coope R."/>
            <person name="Pleasance S."/>
            <person name="Moore R.A."/>
            <person name="Holt R.A."/>
            <person name="Round J.M."/>
            <person name="Ohora S."/>
            <person name="Walle B.V."/>
            <person name="Veldhoen N."/>
            <person name="Helbing C.C."/>
            <person name="Birol I."/>
        </authorList>
    </citation>
    <scope>NUCLEOTIDE SEQUENCE [LARGE SCALE GENOMIC DNA]</scope>
</reference>
<dbReference type="InterPro" id="IPR004842">
    <property type="entry name" value="SLC12A_fam"/>
</dbReference>
<evidence type="ECO:0000256" key="5">
    <source>
        <dbReference type="SAM" id="MobiDB-lite"/>
    </source>
</evidence>
<evidence type="ECO:0000256" key="4">
    <source>
        <dbReference type="ARBA" id="ARBA00023136"/>
    </source>
</evidence>
<keyword evidence="2 6" id="KW-0812">Transmembrane</keyword>
<dbReference type="GO" id="GO:0007268">
    <property type="term" value="P:chemical synaptic transmission"/>
    <property type="evidence" value="ECO:0007669"/>
    <property type="project" value="TreeGrafter"/>
</dbReference>
<dbReference type="OrthoDB" id="2020542at2759"/>
<dbReference type="InterPro" id="IPR004841">
    <property type="entry name" value="AA-permease/SLC12A_dom"/>
</dbReference>
<evidence type="ECO:0000256" key="3">
    <source>
        <dbReference type="ARBA" id="ARBA00022989"/>
    </source>
</evidence>
<name>A0A2G9PBU3_AQUCT</name>
<feature type="transmembrane region" description="Helical" evidence="6">
    <location>
        <begin position="152"/>
        <end position="174"/>
    </location>
</feature>
<sequence>MPHFTVTKVPDPEDDIEEDSFMALKEGEDEESWRADRSQTSVTEENSKLLEIDRRKNSALYQNHNEEGEDSYDRNLALFEEEMDTRPKVSSLLNRLANYTNLPQGAKEHEEESEGKKKQTKAPRMGTIMGVYLPCLQNIFGVILFLRLPWVVGTAGILHAFCIVFSCCCCTLLTAISMSAIATNGVVPAGGSYFMISRALGPEFGGAVGLCFYLGTTFATAMYILGAIEIFLVRHDDIFYRL</sequence>
<dbReference type="Pfam" id="PF00324">
    <property type="entry name" value="AA_permease"/>
    <property type="match status" value="1"/>
</dbReference>
<feature type="domain" description="Amino acid permease/ SLC12A" evidence="7">
    <location>
        <begin position="131"/>
        <end position="230"/>
    </location>
</feature>